<dbReference type="AlphaFoldDB" id="A0A378I682"/>
<evidence type="ECO:0000313" key="2">
    <source>
        <dbReference type="EMBL" id="STX30372.1"/>
    </source>
</evidence>
<evidence type="ECO:0000313" key="3">
    <source>
        <dbReference type="Proteomes" id="UP000054735"/>
    </source>
</evidence>
<evidence type="ECO:0000313" key="1">
    <source>
        <dbReference type="EMBL" id="KTC70220.1"/>
    </source>
</evidence>
<dbReference type="RefSeq" id="WP_058523840.1">
    <property type="nucleotide sequence ID" value="NZ_CAAAHV010000009.1"/>
</dbReference>
<reference evidence="1 3" key="1">
    <citation type="submission" date="2015-11" db="EMBL/GenBank/DDBJ databases">
        <title>Genomic analysis of 38 Legionella species identifies large and diverse effector repertoires.</title>
        <authorList>
            <person name="Burstein D."/>
            <person name="Amaro F."/>
            <person name="Zusman T."/>
            <person name="Lifshitz Z."/>
            <person name="Cohen O."/>
            <person name="Gilbert J.A."/>
            <person name="Pupko T."/>
            <person name="Shuman H.A."/>
            <person name="Segal G."/>
        </authorList>
    </citation>
    <scope>NUCLEOTIDE SEQUENCE [LARGE SCALE GENOMIC DNA]</scope>
    <source>
        <strain evidence="1 3">CDC#1407-AL-14</strain>
    </source>
</reference>
<evidence type="ECO:0000313" key="4">
    <source>
        <dbReference type="Proteomes" id="UP000255066"/>
    </source>
</evidence>
<dbReference type="Proteomes" id="UP000054735">
    <property type="component" value="Unassembled WGS sequence"/>
</dbReference>
<accession>A0A378I682</accession>
<dbReference type="InterPro" id="IPR046341">
    <property type="entry name" value="SET_dom_sf"/>
</dbReference>
<dbReference type="OrthoDB" id="5652580at2"/>
<gene>
    <name evidence="1" type="ORF">Lbir_1803</name>
    <name evidence="2" type="ORF">NCTC12437_00125</name>
</gene>
<reference evidence="2 4" key="2">
    <citation type="submission" date="2018-06" db="EMBL/GenBank/DDBJ databases">
        <authorList>
            <consortium name="Pathogen Informatics"/>
            <person name="Doyle S."/>
        </authorList>
    </citation>
    <scope>NUCLEOTIDE SEQUENCE [LARGE SCALE GENOMIC DNA]</scope>
    <source>
        <strain evidence="2 4">NCTC12437</strain>
    </source>
</reference>
<dbReference type="Gene3D" id="2.170.270.10">
    <property type="entry name" value="SET domain"/>
    <property type="match status" value="1"/>
</dbReference>
<keyword evidence="3" id="KW-1185">Reference proteome</keyword>
<dbReference type="EMBL" id="LNXT01000025">
    <property type="protein sequence ID" value="KTC70220.1"/>
    <property type="molecule type" value="Genomic_DNA"/>
</dbReference>
<organism evidence="2 4">
    <name type="scientific">Legionella birminghamensis</name>
    <dbReference type="NCBI Taxonomy" id="28083"/>
    <lineage>
        <taxon>Bacteria</taxon>
        <taxon>Pseudomonadati</taxon>
        <taxon>Pseudomonadota</taxon>
        <taxon>Gammaproteobacteria</taxon>
        <taxon>Legionellales</taxon>
        <taxon>Legionellaceae</taxon>
        <taxon>Legionella</taxon>
    </lineage>
</organism>
<sequence length="476" mass="54237">MYKKIESNLSQILSEKPQKINISNKLPSQPGCEIRQVDSDVLAKEIGMKAWTNGLVFTKQTELLTYPVIENAVPHYDNAAMSTLLSKIDSNSKKLCLSPMGASGLGVCALEVIEPGEPVIVYAGSVKPVVPGSKIPASKSEYELDFDNLDGETYAMIQAKNYGNLARFMQHAPRTTTPPYADHGSISLDDYHFLDIDRDIVAVANLQLQMLYHRGQLIYYFIAKERILPGHIVVWDYNIHYWRTKETPPELFTKYGELIDRKTYRPRSFSVRINFDNGDVPIDLFTKASSVYFDLENVQPLRIQTPFGHRGYIPEAEVRAKFDNSPLLFFWRESYNSWIEESRPYTKDFSLIEQNATQQFFQPSRSSKKAILGALKQLAKGYGIPKTAQYDLRQNNSVAIIMMDNDSHKAELTALKSALADAGIKKMPTGFATFGKERKYCLYIYEPRTALFDELIHKLKNEQANTLQQKFHDLRL</sequence>
<protein>
    <submittedName>
        <fullName evidence="2">Uncharacterized protein</fullName>
    </submittedName>
</protein>
<dbReference type="Proteomes" id="UP000255066">
    <property type="component" value="Unassembled WGS sequence"/>
</dbReference>
<name>A0A378I682_9GAMM</name>
<dbReference type="EMBL" id="UGNW01000001">
    <property type="protein sequence ID" value="STX30372.1"/>
    <property type="molecule type" value="Genomic_DNA"/>
</dbReference>
<dbReference type="SUPFAM" id="SSF82199">
    <property type="entry name" value="SET domain"/>
    <property type="match status" value="1"/>
</dbReference>
<proteinExistence type="predicted"/>